<comment type="subunit">
    <text evidence="3">UreD, UreF and UreG form a complex that acts as a GTP-hydrolysis-dependent molecular chaperone, activating the urease apoprotein by helping to assemble the nickel containing metallocenter of UreC. The UreE protein probably delivers the nickel.</text>
</comment>
<name>A0A099VY04_9LIST</name>
<evidence type="ECO:0000256" key="1">
    <source>
        <dbReference type="ARBA" id="ARBA00007177"/>
    </source>
</evidence>
<dbReference type="Proteomes" id="UP000029844">
    <property type="component" value="Unassembled WGS sequence"/>
</dbReference>
<comment type="caution">
    <text evidence="4">The sequence shown here is derived from an EMBL/GenBank/DDBJ whole genome shotgun (WGS) entry which is preliminary data.</text>
</comment>
<keyword evidence="3" id="KW-0996">Nickel insertion</keyword>
<comment type="subcellular location">
    <subcellularLocation>
        <location evidence="3">Cytoplasm</location>
    </subcellularLocation>
</comment>
<evidence type="ECO:0000313" key="5">
    <source>
        <dbReference type="Proteomes" id="UP000029844"/>
    </source>
</evidence>
<evidence type="ECO:0000256" key="2">
    <source>
        <dbReference type="ARBA" id="ARBA00023186"/>
    </source>
</evidence>
<protein>
    <recommendedName>
        <fullName evidence="3">Urease accessory protein UreD</fullName>
    </recommendedName>
</protein>
<dbReference type="PANTHER" id="PTHR33643:SF1">
    <property type="entry name" value="UREASE ACCESSORY PROTEIN D"/>
    <property type="match status" value="1"/>
</dbReference>
<dbReference type="eggNOG" id="COG0829">
    <property type="taxonomic scope" value="Bacteria"/>
</dbReference>
<evidence type="ECO:0000313" key="4">
    <source>
        <dbReference type="EMBL" id="KGL38429.1"/>
    </source>
</evidence>
<comment type="function">
    <text evidence="3">Required for maturation of urease via the functional incorporation of the urease nickel metallocenter.</text>
</comment>
<dbReference type="STRING" id="1552123.EP57_14770"/>
<dbReference type="GeneID" id="58718604"/>
<dbReference type="InterPro" id="IPR002669">
    <property type="entry name" value="UreD"/>
</dbReference>
<keyword evidence="2 3" id="KW-0143">Chaperone</keyword>
<sequence length="274" mass="30971">MEKLTGTLALAIAERDGKSVPANTYFQGALKVMRPQYLDDSGQVVYFILNPGGGYVGGDVYKINVTLADNAELLLTTQSATKVYETPNNEVRQETEITLGKNSLLEFISDPVIAYEKARYVQQQVVHMDKTASLFYSEMITPGWAREQDGFRYEQLLLKNQVYIDGKLAVIDAFRLTPADGVLHDIGMLESFSHVGSLLVVTPSIDETFVHDFQEVLKQEFADLRFGISLLNVHGFSARILANSTQELEQFIDFCHRYVRQHCFEKSPLLLRKY</sequence>
<keyword evidence="5" id="KW-1185">Reference proteome</keyword>
<evidence type="ECO:0000256" key="3">
    <source>
        <dbReference type="HAMAP-Rule" id="MF_01384"/>
    </source>
</evidence>
<dbReference type="AlphaFoldDB" id="A0A099VY04"/>
<accession>A0A099VY04</accession>
<dbReference type="Pfam" id="PF01774">
    <property type="entry name" value="UreD"/>
    <property type="match status" value="1"/>
</dbReference>
<dbReference type="EMBL" id="JNFA01000029">
    <property type="protein sequence ID" value="KGL38429.1"/>
    <property type="molecule type" value="Genomic_DNA"/>
</dbReference>
<reference evidence="4 5" key="1">
    <citation type="submission" date="2014-05" db="EMBL/GenBank/DDBJ databases">
        <title>Novel Listeriaceae from food processing environments.</title>
        <authorList>
            <person name="den Bakker H.C."/>
        </authorList>
    </citation>
    <scope>NUCLEOTIDE SEQUENCE [LARGE SCALE GENOMIC DNA]</scope>
    <source>
        <strain evidence="4 5">FSL A5-0281</strain>
    </source>
</reference>
<dbReference type="GO" id="GO:0005737">
    <property type="term" value="C:cytoplasm"/>
    <property type="evidence" value="ECO:0007669"/>
    <property type="project" value="UniProtKB-SubCell"/>
</dbReference>
<proteinExistence type="inferred from homology"/>
<organism evidence="4 5">
    <name type="scientific">Listeria booriae</name>
    <dbReference type="NCBI Taxonomy" id="1552123"/>
    <lineage>
        <taxon>Bacteria</taxon>
        <taxon>Bacillati</taxon>
        <taxon>Bacillota</taxon>
        <taxon>Bacilli</taxon>
        <taxon>Bacillales</taxon>
        <taxon>Listeriaceae</taxon>
        <taxon>Listeria</taxon>
    </lineage>
</organism>
<dbReference type="OrthoDB" id="9807968at2"/>
<dbReference type="GO" id="GO:0016151">
    <property type="term" value="F:nickel cation binding"/>
    <property type="evidence" value="ECO:0007669"/>
    <property type="project" value="UniProtKB-UniRule"/>
</dbReference>
<dbReference type="HAMAP" id="MF_01384">
    <property type="entry name" value="UreD"/>
    <property type="match status" value="1"/>
</dbReference>
<gene>
    <name evidence="3" type="primary">ureD</name>
    <name evidence="4" type="ORF">EP57_14770</name>
</gene>
<dbReference type="PANTHER" id="PTHR33643">
    <property type="entry name" value="UREASE ACCESSORY PROTEIN D"/>
    <property type="match status" value="1"/>
</dbReference>
<dbReference type="RefSeq" id="WP_036087789.1">
    <property type="nucleotide sequence ID" value="NZ_CBCSHQ010000007.1"/>
</dbReference>
<keyword evidence="3" id="KW-0963">Cytoplasm</keyword>
<comment type="similarity">
    <text evidence="1 3">Belongs to the UreD family.</text>
</comment>